<name>E8N5Y1_ANATU</name>
<dbReference type="eggNOG" id="COG1774">
    <property type="taxonomic scope" value="Bacteria"/>
</dbReference>
<dbReference type="HOGENOM" id="CLU_033149_2_0_0"/>
<accession>E8N5Y1</accession>
<dbReference type="EMBL" id="AP012029">
    <property type="protein sequence ID" value="BAJ63845.1"/>
    <property type="molecule type" value="Genomic_DNA"/>
</dbReference>
<evidence type="ECO:0000256" key="1">
    <source>
        <dbReference type="SAM" id="MobiDB-lite"/>
    </source>
</evidence>
<feature type="compositionally biased region" description="Low complexity" evidence="1">
    <location>
        <begin position="277"/>
        <end position="286"/>
    </location>
</feature>
<evidence type="ECO:0000313" key="3">
    <source>
        <dbReference type="EMBL" id="BAJ63845.1"/>
    </source>
</evidence>
<dbReference type="GO" id="GO:0005737">
    <property type="term" value="C:cytoplasm"/>
    <property type="evidence" value="ECO:0007669"/>
    <property type="project" value="TreeGrafter"/>
</dbReference>
<feature type="domain" description="PSP1 C-terminal" evidence="2">
    <location>
        <begin position="66"/>
        <end position="155"/>
    </location>
</feature>
<feature type="compositionally biased region" description="Basic residues" evidence="1">
    <location>
        <begin position="339"/>
        <end position="353"/>
    </location>
</feature>
<dbReference type="Pfam" id="PF04468">
    <property type="entry name" value="PSP1"/>
    <property type="match status" value="1"/>
</dbReference>
<dbReference type="STRING" id="926569.ANT_18190"/>
<organism evidence="3 4">
    <name type="scientific">Anaerolinea thermophila (strain DSM 14523 / JCM 11388 / NBRC 100420 / UNI-1)</name>
    <dbReference type="NCBI Taxonomy" id="926569"/>
    <lineage>
        <taxon>Bacteria</taxon>
        <taxon>Bacillati</taxon>
        <taxon>Chloroflexota</taxon>
        <taxon>Anaerolineae</taxon>
        <taxon>Anaerolineales</taxon>
        <taxon>Anaerolineaceae</taxon>
        <taxon>Anaerolinea</taxon>
    </lineage>
</organism>
<dbReference type="InterPro" id="IPR047767">
    <property type="entry name" value="PSP1-like"/>
</dbReference>
<protein>
    <recommendedName>
        <fullName evidence="2">PSP1 C-terminal domain-containing protein</fullName>
    </recommendedName>
</protein>
<keyword evidence="4" id="KW-1185">Reference proteome</keyword>
<feature type="compositionally biased region" description="Acidic residues" evidence="1">
    <location>
        <begin position="287"/>
        <end position="307"/>
    </location>
</feature>
<gene>
    <name evidence="3" type="ordered locus">ANT_18190</name>
</gene>
<dbReference type="PANTHER" id="PTHR43830">
    <property type="entry name" value="PROTEIN PSP1"/>
    <property type="match status" value="1"/>
</dbReference>
<dbReference type="InParanoid" id="E8N5Y1"/>
<proteinExistence type="predicted"/>
<evidence type="ECO:0000313" key="4">
    <source>
        <dbReference type="Proteomes" id="UP000008922"/>
    </source>
</evidence>
<dbReference type="KEGG" id="atm:ANT_18190"/>
<dbReference type="FunCoup" id="E8N5Y1">
    <property type="interactions" value="39"/>
</dbReference>
<dbReference type="AlphaFoldDB" id="E8N5Y1"/>
<dbReference type="NCBIfam" id="NF041131">
    <property type="entry name" value="RicT_YaaT_fam"/>
    <property type="match status" value="1"/>
</dbReference>
<feature type="region of interest" description="Disordered" evidence="1">
    <location>
        <begin position="274"/>
        <end position="353"/>
    </location>
</feature>
<sequence length="353" mass="39146">MSMNGMLPVLVGVRFSKVGKIYHFDATLVPDVEIGDSVVVETARGLQIGTVAQIFPTPEEIPEGLKRVERKATPQDLLIRQEWQAKEAEVVSVCKARARELGLSGVKIVAAEYSFDGTKLAILFSTETDERVDLKSLRQDMQRQYAPAQVELRQIGPRDVAKLLGGMGACGLESRCCSQFLCEFSSISIRMAKEQGISLTPSEITGMCGRLRCCLIYEFQQYAEARARLPKRNKRVVTPDGEGKVVDVVPLKGAVIVELSDGVRREYPGEKISLVGEPLPATPVVETEVEEESEPEEPEEESQEIGWEEMLLGEKPEAEPSSQKTQSGQQQSSPVSNRRSGKFRRKPKRKPKQ</sequence>
<dbReference type="PROSITE" id="PS51411">
    <property type="entry name" value="PSP1_C"/>
    <property type="match status" value="1"/>
</dbReference>
<dbReference type="OrthoDB" id="9779344at2"/>
<dbReference type="PANTHER" id="PTHR43830:SF3">
    <property type="entry name" value="PROTEIN PSP1"/>
    <property type="match status" value="1"/>
</dbReference>
<dbReference type="InterPro" id="IPR007557">
    <property type="entry name" value="PSP1_C"/>
</dbReference>
<dbReference type="Proteomes" id="UP000008922">
    <property type="component" value="Chromosome"/>
</dbReference>
<evidence type="ECO:0000259" key="2">
    <source>
        <dbReference type="PROSITE" id="PS51411"/>
    </source>
</evidence>
<feature type="compositionally biased region" description="Low complexity" evidence="1">
    <location>
        <begin position="321"/>
        <end position="333"/>
    </location>
</feature>
<reference evidence="3 4" key="1">
    <citation type="submission" date="2010-12" db="EMBL/GenBank/DDBJ databases">
        <title>Whole genome sequence of Anaerolinea thermophila UNI-1.</title>
        <authorList>
            <person name="Narita-Yamada S."/>
            <person name="Kishi E."/>
            <person name="Watanabe Y."/>
            <person name="Takasaki K."/>
            <person name="Ankai A."/>
            <person name="Oguchi A."/>
            <person name="Fukui S."/>
            <person name="Takahashi M."/>
            <person name="Yashiro I."/>
            <person name="Hosoyama A."/>
            <person name="Sekiguchi Y."/>
            <person name="Hanada S."/>
            <person name="Fujita N."/>
        </authorList>
    </citation>
    <scope>NUCLEOTIDE SEQUENCE [LARGE SCALE GENOMIC DNA]</scope>
    <source>
        <strain evidence="4">DSM 14523 / JCM 11388 / NBRC 100420 / UNI-1</strain>
    </source>
</reference>